<dbReference type="GeneID" id="96599848"/>
<sequence length="275" mass="32173">MADLTMTRLYEVMIVLYAISLVFYFTDYFYKQIRARRIAFWLVSFVWVIQSAIILLTFVETKRFPILSLSEGILFYSWLLVTLSIILHCIARVDLPVFIINILGFLFASIFTFMPKRSTGVVSDTLISELLFIHISFAILSYAVFSLTFVFAILYLVLYRLLKKKKWSHLWTRLPSLQQTSNWMNVSFFIAIPVLFVSLVLGFEWALLTLESFSIFDAKIIGSFIILILYCFILYVNRKGKLTGTTYAWVHIYAYLLVVVNFFLGSSLSRFHLWY</sequence>
<evidence type="ECO:0000256" key="3">
    <source>
        <dbReference type="ARBA" id="ARBA00022989"/>
    </source>
</evidence>
<dbReference type="AlphaFoldDB" id="A0A0K9F813"/>
<dbReference type="EMBL" id="PHQY01000654">
    <property type="protein sequence ID" value="PJO42410.1"/>
    <property type="molecule type" value="Genomic_DNA"/>
</dbReference>
<organism evidence="7 9">
    <name type="scientific">Lysinibacillus xylanilyticus</name>
    <dbReference type="NCBI Taxonomy" id="582475"/>
    <lineage>
        <taxon>Bacteria</taxon>
        <taxon>Bacillati</taxon>
        <taxon>Bacillota</taxon>
        <taxon>Bacilli</taxon>
        <taxon>Bacillales</taxon>
        <taxon>Bacillaceae</taxon>
        <taxon>Lysinibacillus</taxon>
    </lineage>
</organism>
<feature type="transmembrane region" description="Helical" evidence="5">
    <location>
        <begin position="135"/>
        <end position="162"/>
    </location>
</feature>
<evidence type="ECO:0000313" key="7">
    <source>
        <dbReference type="EMBL" id="KMY30313.1"/>
    </source>
</evidence>
<feature type="domain" description="Cytochrome c assembly protein" evidence="6">
    <location>
        <begin position="68"/>
        <end position="268"/>
    </location>
</feature>
<dbReference type="GO" id="GO:0005886">
    <property type="term" value="C:plasma membrane"/>
    <property type="evidence" value="ECO:0007669"/>
    <property type="project" value="TreeGrafter"/>
</dbReference>
<evidence type="ECO:0000256" key="2">
    <source>
        <dbReference type="ARBA" id="ARBA00022692"/>
    </source>
</evidence>
<feature type="transmembrane region" description="Helical" evidence="5">
    <location>
        <begin position="183"/>
        <end position="208"/>
    </location>
</feature>
<evidence type="ECO:0000256" key="4">
    <source>
        <dbReference type="ARBA" id="ARBA00023136"/>
    </source>
</evidence>
<dbReference type="GO" id="GO:0017004">
    <property type="term" value="P:cytochrome complex assembly"/>
    <property type="evidence" value="ECO:0007669"/>
    <property type="project" value="InterPro"/>
</dbReference>
<gene>
    <name evidence="7" type="ORF">ACZ11_16590</name>
    <name evidence="8" type="ORF">CWD94_18010</name>
</gene>
<feature type="transmembrane region" description="Helical" evidence="5">
    <location>
        <begin position="248"/>
        <end position="268"/>
    </location>
</feature>
<feature type="transmembrane region" description="Helical" evidence="5">
    <location>
        <begin position="73"/>
        <end position="91"/>
    </location>
</feature>
<feature type="transmembrane region" description="Helical" evidence="5">
    <location>
        <begin position="6"/>
        <end position="26"/>
    </location>
</feature>
<evidence type="ECO:0000256" key="1">
    <source>
        <dbReference type="ARBA" id="ARBA00004141"/>
    </source>
</evidence>
<evidence type="ECO:0000259" key="6">
    <source>
        <dbReference type="Pfam" id="PF01578"/>
    </source>
</evidence>
<feature type="transmembrane region" description="Helical" evidence="5">
    <location>
        <begin position="220"/>
        <end position="236"/>
    </location>
</feature>
<keyword evidence="4 5" id="KW-0472">Membrane</keyword>
<name>A0A0K9F813_9BACI</name>
<dbReference type="RefSeq" id="WP_049667641.1">
    <property type="nucleotide sequence ID" value="NZ_CP158849.1"/>
</dbReference>
<dbReference type="EMBL" id="LFXJ01000008">
    <property type="protein sequence ID" value="KMY30313.1"/>
    <property type="molecule type" value="Genomic_DNA"/>
</dbReference>
<dbReference type="InterPro" id="IPR002541">
    <property type="entry name" value="Cyt_c_assembly"/>
</dbReference>
<proteinExistence type="predicted"/>
<dbReference type="OrthoDB" id="2417400at2"/>
<dbReference type="GO" id="GO:0020037">
    <property type="term" value="F:heme binding"/>
    <property type="evidence" value="ECO:0007669"/>
    <property type="project" value="InterPro"/>
</dbReference>
<protein>
    <submittedName>
        <fullName evidence="7">Cytochrome C assembly protein</fullName>
    </submittedName>
</protein>
<evidence type="ECO:0000313" key="8">
    <source>
        <dbReference type="EMBL" id="PJO42410.1"/>
    </source>
</evidence>
<evidence type="ECO:0000313" key="10">
    <source>
        <dbReference type="Proteomes" id="UP000232101"/>
    </source>
</evidence>
<dbReference type="PANTHER" id="PTHR30071:SF15">
    <property type="entry name" value="PROTEIN HEMX"/>
    <property type="match status" value="1"/>
</dbReference>
<comment type="subcellular location">
    <subcellularLocation>
        <location evidence="1">Membrane</location>
        <topology evidence="1">Multi-pass membrane protein</topology>
    </subcellularLocation>
</comment>
<evidence type="ECO:0000313" key="9">
    <source>
        <dbReference type="Proteomes" id="UP000037326"/>
    </source>
</evidence>
<dbReference type="Pfam" id="PF01578">
    <property type="entry name" value="Cytochrom_C_asm"/>
    <property type="match status" value="1"/>
</dbReference>
<dbReference type="Proteomes" id="UP000037326">
    <property type="component" value="Unassembled WGS sequence"/>
</dbReference>
<reference evidence="8 10" key="3">
    <citation type="submission" date="2017-11" db="EMBL/GenBank/DDBJ databases">
        <title>Bacterial isolate from king chilli rhizosphere.</title>
        <authorList>
            <person name="Takhelmayum P."/>
            <person name="Sarangthem I."/>
        </authorList>
    </citation>
    <scope>NUCLEOTIDE SEQUENCE [LARGE SCALE GENOMIC DNA]</scope>
    <source>
        <strain evidence="10">t26</strain>
        <strain evidence="8">T26</strain>
    </source>
</reference>
<dbReference type="Proteomes" id="UP000232101">
    <property type="component" value="Unassembled WGS sequence"/>
</dbReference>
<keyword evidence="2 5" id="KW-0812">Transmembrane</keyword>
<feature type="transmembrane region" description="Helical" evidence="5">
    <location>
        <begin position="38"/>
        <end position="58"/>
    </location>
</feature>
<evidence type="ECO:0000256" key="5">
    <source>
        <dbReference type="SAM" id="Phobius"/>
    </source>
</evidence>
<dbReference type="PANTHER" id="PTHR30071">
    <property type="entry name" value="HEME EXPORTER PROTEIN C"/>
    <property type="match status" value="1"/>
</dbReference>
<dbReference type="InterPro" id="IPR045062">
    <property type="entry name" value="Cyt_c_biogenesis_CcsA/CcmC"/>
</dbReference>
<reference evidence="7" key="1">
    <citation type="submission" date="2015-07" db="EMBL/GenBank/DDBJ databases">
        <title>MeaNS - Measles Nucleotide Surveillance Program.</title>
        <authorList>
            <person name="Tran T."/>
            <person name="Druce J."/>
        </authorList>
    </citation>
    <scope>NUCLEOTIDE SEQUENCE</scope>
    <source>
        <strain evidence="7">DSM 23493</strain>
    </source>
</reference>
<dbReference type="PATRIC" id="fig|582475.4.peg.4402"/>
<comment type="caution">
    <text evidence="7">The sequence shown here is derived from an EMBL/GenBank/DDBJ whole genome shotgun (WGS) entry which is preliminary data.</text>
</comment>
<feature type="transmembrane region" description="Helical" evidence="5">
    <location>
        <begin position="98"/>
        <end position="115"/>
    </location>
</feature>
<dbReference type="STRING" id="582475.ACZ11_16590"/>
<keyword evidence="3 5" id="KW-1133">Transmembrane helix</keyword>
<accession>A0A0K9F813</accession>
<reference evidence="9" key="2">
    <citation type="submission" date="2015-07" db="EMBL/GenBank/DDBJ databases">
        <authorList>
            <person name="Liu B."/>
            <person name="Wang J."/>
            <person name="Zhu Y."/>
            <person name="Liu G."/>
            <person name="Chen Q."/>
            <person name="Lan J."/>
            <person name="Che J."/>
            <person name="Ge C."/>
            <person name="Shi H."/>
            <person name="Pan Z."/>
            <person name="Liu X."/>
        </authorList>
    </citation>
    <scope>NUCLEOTIDE SEQUENCE [LARGE SCALE GENOMIC DNA]</scope>
    <source>
        <strain evidence="9">DSM 23493</strain>
    </source>
</reference>